<evidence type="ECO:0000256" key="1">
    <source>
        <dbReference type="ARBA" id="ARBA00004123"/>
    </source>
</evidence>
<evidence type="ECO:0000256" key="2">
    <source>
        <dbReference type="ARBA" id="ARBA00023015"/>
    </source>
</evidence>
<dbReference type="GO" id="GO:0006366">
    <property type="term" value="P:transcription by RNA polymerase II"/>
    <property type="evidence" value="ECO:0007669"/>
    <property type="project" value="InterPro"/>
</dbReference>
<dbReference type="EMBL" id="BGPR01015090">
    <property type="protein sequence ID" value="GBN67973.1"/>
    <property type="molecule type" value="Genomic_DNA"/>
</dbReference>
<proteinExistence type="predicted"/>
<dbReference type="InterPro" id="IPR003195">
    <property type="entry name" value="TFIID_TAF13"/>
</dbReference>
<dbReference type="AlphaFoldDB" id="A0A4Y2QX89"/>
<accession>A0A4Y2QX89</accession>
<reference evidence="5 6" key="1">
    <citation type="journal article" date="2019" name="Sci. Rep.">
        <title>Orb-weaving spider Araneus ventricosus genome elucidates the spidroin gene catalogue.</title>
        <authorList>
            <person name="Kono N."/>
            <person name="Nakamura H."/>
            <person name="Ohtoshi R."/>
            <person name="Moran D.A.P."/>
            <person name="Shinohara A."/>
            <person name="Yoshida Y."/>
            <person name="Fujiwara M."/>
            <person name="Mori M."/>
            <person name="Tomita M."/>
            <person name="Arakawa K."/>
        </authorList>
    </citation>
    <scope>NUCLEOTIDE SEQUENCE [LARGE SCALE GENOMIC DNA]</scope>
</reference>
<comment type="caution">
    <text evidence="5">The sequence shown here is derived from an EMBL/GenBank/DDBJ whole genome shotgun (WGS) entry which is preliminary data.</text>
</comment>
<keyword evidence="6" id="KW-1185">Reference proteome</keyword>
<keyword evidence="3" id="KW-0804">Transcription</keyword>
<evidence type="ECO:0000313" key="5">
    <source>
        <dbReference type="EMBL" id="GBN67973.1"/>
    </source>
</evidence>
<protein>
    <submittedName>
        <fullName evidence="5">Uncharacterized protein</fullName>
    </submittedName>
</protein>
<dbReference type="GO" id="GO:0005634">
    <property type="term" value="C:nucleus"/>
    <property type="evidence" value="ECO:0007669"/>
    <property type="project" value="UniProtKB-SubCell"/>
</dbReference>
<sequence>MTYLSGWTEKWNDVECHHAICVEWSVCECLAFSWAFNCTSFHLSQDWFFSIHSSRKMKHIIHGGSKVCFQTRFKVAENYSPSSSLRGRFRVSFLPSTRGLNVGSSFDVPLPSHRGPKLESAHEVLYFKHTLGDIAHPLKNSVQYLETILRDQMNLLLIKASEVPCSKALTHAHLLTLLVNNREKMTRLLHYLFLKDSSELLGKRKYDQFFDVVSSSQFGIRVKTCLEFLKSIDAGDYDPETITNGSDDVALERIAEGSVKPCSYGLFFHEFRPRFALFPIVGTVKNDVSPGLVCASVVSRVMAIDISHVKGGESAQMASVHPFTRALPRDLRNHVQNSTGHSLQVQNLERLEVRQATSRRNKLKPAPYLVAALMTWSPPREVLNVCNLELRACAVVFELDETCSDWSVARYSSLVLLEMT</sequence>
<dbReference type="Pfam" id="PF02269">
    <property type="entry name" value="TFIID-18kDa"/>
    <property type="match status" value="1"/>
</dbReference>
<keyword evidence="2" id="KW-0805">Transcription regulation</keyword>
<dbReference type="OrthoDB" id="440760at2759"/>
<gene>
    <name evidence="5" type="ORF">AVEN_262664_1</name>
</gene>
<keyword evidence="4" id="KW-0539">Nucleus</keyword>
<name>A0A4Y2QX89_ARAVE</name>
<evidence type="ECO:0000256" key="4">
    <source>
        <dbReference type="ARBA" id="ARBA00023242"/>
    </source>
</evidence>
<comment type="subcellular location">
    <subcellularLocation>
        <location evidence="1">Nucleus</location>
    </subcellularLocation>
</comment>
<dbReference type="CDD" id="cd22926">
    <property type="entry name" value="HFD_SPT3"/>
    <property type="match status" value="1"/>
</dbReference>
<dbReference type="Proteomes" id="UP000499080">
    <property type="component" value="Unassembled WGS sequence"/>
</dbReference>
<organism evidence="5 6">
    <name type="scientific">Araneus ventricosus</name>
    <name type="common">Orbweaver spider</name>
    <name type="synonym">Epeira ventricosa</name>
    <dbReference type="NCBI Taxonomy" id="182803"/>
    <lineage>
        <taxon>Eukaryota</taxon>
        <taxon>Metazoa</taxon>
        <taxon>Ecdysozoa</taxon>
        <taxon>Arthropoda</taxon>
        <taxon>Chelicerata</taxon>
        <taxon>Arachnida</taxon>
        <taxon>Araneae</taxon>
        <taxon>Araneomorphae</taxon>
        <taxon>Entelegynae</taxon>
        <taxon>Araneoidea</taxon>
        <taxon>Araneidae</taxon>
        <taxon>Araneus</taxon>
    </lineage>
</organism>
<evidence type="ECO:0000313" key="6">
    <source>
        <dbReference type="Proteomes" id="UP000499080"/>
    </source>
</evidence>
<evidence type="ECO:0000256" key="3">
    <source>
        <dbReference type="ARBA" id="ARBA00023163"/>
    </source>
</evidence>